<dbReference type="EMBL" id="JAGINW010000001">
    <property type="protein sequence ID" value="MBP2323103.1"/>
    <property type="molecule type" value="Genomic_DNA"/>
</dbReference>
<comment type="caution">
    <text evidence="1">The sequence shown here is derived from an EMBL/GenBank/DDBJ whole genome shotgun (WGS) entry which is preliminary data.</text>
</comment>
<name>A0ABS4TFA1_9PSEU</name>
<evidence type="ECO:0000313" key="2">
    <source>
        <dbReference type="Proteomes" id="UP001519332"/>
    </source>
</evidence>
<evidence type="ECO:0000313" key="1">
    <source>
        <dbReference type="EMBL" id="MBP2323103.1"/>
    </source>
</evidence>
<keyword evidence="2" id="KW-1185">Reference proteome</keyword>
<reference evidence="1 2" key="1">
    <citation type="submission" date="2021-03" db="EMBL/GenBank/DDBJ databases">
        <title>Sequencing the genomes of 1000 actinobacteria strains.</title>
        <authorList>
            <person name="Klenk H.-P."/>
        </authorList>
    </citation>
    <scope>NUCLEOTIDE SEQUENCE [LARGE SCALE GENOMIC DNA]</scope>
    <source>
        <strain evidence="1 2">DSM 46670</strain>
    </source>
</reference>
<dbReference type="RefSeq" id="WP_209639031.1">
    <property type="nucleotide sequence ID" value="NZ_JAGINW010000001.1"/>
</dbReference>
<proteinExistence type="predicted"/>
<sequence length="61" mass="6504">MSVLCDSGPSDSFRVIAHCESGISSWIDYGTFGHVGSDSSQAQCQSLIGMAHVGGYHIDWL</sequence>
<dbReference type="Proteomes" id="UP001519332">
    <property type="component" value="Unassembled WGS sequence"/>
</dbReference>
<organism evidence="1 2">
    <name type="scientific">Kibdelosporangium banguiense</name>
    <dbReference type="NCBI Taxonomy" id="1365924"/>
    <lineage>
        <taxon>Bacteria</taxon>
        <taxon>Bacillati</taxon>
        <taxon>Actinomycetota</taxon>
        <taxon>Actinomycetes</taxon>
        <taxon>Pseudonocardiales</taxon>
        <taxon>Pseudonocardiaceae</taxon>
        <taxon>Kibdelosporangium</taxon>
    </lineage>
</organism>
<accession>A0ABS4TFA1</accession>
<protein>
    <submittedName>
        <fullName evidence="1">Uncharacterized protein</fullName>
    </submittedName>
</protein>
<gene>
    <name evidence="1" type="ORF">JOF56_003488</name>
</gene>